<evidence type="ECO:0000259" key="2">
    <source>
        <dbReference type="SMART" id="SM00507"/>
    </source>
</evidence>
<reference evidence="4" key="1">
    <citation type="submission" date="2016-06" db="EMBL/GenBank/DDBJ databases">
        <authorList>
            <person name="Varghese N."/>
            <person name="Submissions Spin"/>
        </authorList>
    </citation>
    <scope>NUCLEOTIDE SEQUENCE [LARGE SCALE GENOMIC DNA]</scope>
    <source>
        <strain evidence="4">DSM 43909</strain>
    </source>
</reference>
<dbReference type="EMBL" id="LT607411">
    <property type="protein sequence ID" value="SCE84140.1"/>
    <property type="molecule type" value="Genomic_DNA"/>
</dbReference>
<protein>
    <submittedName>
        <fullName evidence="3">HNH endonuclease</fullName>
    </submittedName>
</protein>
<dbReference type="CDD" id="cd00085">
    <property type="entry name" value="HNHc"/>
    <property type="match status" value="1"/>
</dbReference>
<evidence type="ECO:0000313" key="4">
    <source>
        <dbReference type="Proteomes" id="UP000198242"/>
    </source>
</evidence>
<feature type="compositionally biased region" description="Basic residues" evidence="1">
    <location>
        <begin position="82"/>
        <end position="92"/>
    </location>
</feature>
<keyword evidence="4" id="KW-1185">Reference proteome</keyword>
<proteinExistence type="predicted"/>
<sequence length="99" mass="11395">MTWEGSDRRARLPRNWSTVRARILRRDGYRCRQVFSTGERCGAPANQVDHVQRGDDHRDENLQALCAYCHGQKTAAEAAAARRPRPTRRRTAERHPGDL</sequence>
<name>A0A1C4VJN4_MICVI</name>
<dbReference type="SMART" id="SM00507">
    <property type="entry name" value="HNHc"/>
    <property type="match status" value="1"/>
</dbReference>
<dbReference type="Pfam" id="PF01844">
    <property type="entry name" value="HNH"/>
    <property type="match status" value="1"/>
</dbReference>
<feature type="domain" description="HNH nuclease" evidence="2">
    <location>
        <begin position="18"/>
        <end position="71"/>
    </location>
</feature>
<keyword evidence="3" id="KW-0540">Nuclease</keyword>
<dbReference type="InterPro" id="IPR002711">
    <property type="entry name" value="HNH"/>
</dbReference>
<dbReference type="GO" id="GO:0008270">
    <property type="term" value="F:zinc ion binding"/>
    <property type="evidence" value="ECO:0007669"/>
    <property type="project" value="InterPro"/>
</dbReference>
<keyword evidence="3" id="KW-0378">Hydrolase</keyword>
<organism evidence="3 4">
    <name type="scientific">Micromonospora viridifaciens</name>
    <dbReference type="NCBI Taxonomy" id="1881"/>
    <lineage>
        <taxon>Bacteria</taxon>
        <taxon>Bacillati</taxon>
        <taxon>Actinomycetota</taxon>
        <taxon>Actinomycetes</taxon>
        <taxon>Micromonosporales</taxon>
        <taxon>Micromonosporaceae</taxon>
        <taxon>Micromonospora</taxon>
    </lineage>
</organism>
<dbReference type="AlphaFoldDB" id="A0A1C4VJN4"/>
<accession>A0A1C4VJN4</accession>
<keyword evidence="3" id="KW-0255">Endonuclease</keyword>
<dbReference type="GO" id="GO:0004519">
    <property type="term" value="F:endonuclease activity"/>
    <property type="evidence" value="ECO:0007669"/>
    <property type="project" value="UniProtKB-KW"/>
</dbReference>
<dbReference type="GO" id="GO:0003676">
    <property type="term" value="F:nucleic acid binding"/>
    <property type="evidence" value="ECO:0007669"/>
    <property type="project" value="InterPro"/>
</dbReference>
<feature type="region of interest" description="Disordered" evidence="1">
    <location>
        <begin position="76"/>
        <end position="99"/>
    </location>
</feature>
<evidence type="ECO:0000256" key="1">
    <source>
        <dbReference type="SAM" id="MobiDB-lite"/>
    </source>
</evidence>
<dbReference type="Gene3D" id="1.10.30.50">
    <property type="match status" value="1"/>
</dbReference>
<dbReference type="OrthoDB" id="3234360at2"/>
<gene>
    <name evidence="3" type="ORF">GA0074695_1530</name>
</gene>
<evidence type="ECO:0000313" key="3">
    <source>
        <dbReference type="EMBL" id="SCE84140.1"/>
    </source>
</evidence>
<dbReference type="Proteomes" id="UP000198242">
    <property type="component" value="Chromosome I"/>
</dbReference>
<dbReference type="InterPro" id="IPR003615">
    <property type="entry name" value="HNH_nuc"/>
</dbReference>